<dbReference type="HOGENOM" id="CLU_555750_0_0_1"/>
<dbReference type="AlphaFoldDB" id="Q6FJT8"/>
<dbReference type="GO" id="GO:0005739">
    <property type="term" value="C:mitochondrion"/>
    <property type="evidence" value="ECO:0007669"/>
    <property type="project" value="UniProtKB-SubCell"/>
</dbReference>
<evidence type="ECO:0000313" key="5">
    <source>
        <dbReference type="Proteomes" id="UP000002428"/>
    </source>
</evidence>
<comment type="subcellular location">
    <subcellularLocation>
        <location evidence="1">Mitochondrion</location>
    </subcellularLocation>
</comment>
<dbReference type="VEuPathDB" id="FungiDB:CAGL0M03685g"/>
<dbReference type="CGD" id="CAL0137085">
    <property type="gene designation" value="CAGL0M03685g"/>
</dbReference>
<proteinExistence type="predicted"/>
<protein>
    <recommendedName>
        <fullName evidence="6">MIOREX complex component 6</fullName>
    </recommendedName>
</protein>
<dbReference type="InterPro" id="IPR014804">
    <property type="entry name" value="Pet20-like"/>
</dbReference>
<dbReference type="KEGG" id="cgr:2891516"/>
<keyword evidence="2" id="KW-0496">Mitochondrion</keyword>
<evidence type="ECO:0000256" key="2">
    <source>
        <dbReference type="ARBA" id="ARBA00023128"/>
    </source>
</evidence>
<dbReference type="OMA" id="PVIPWDA"/>
<dbReference type="Pfam" id="PF08692">
    <property type="entry name" value="Pet20"/>
    <property type="match status" value="1"/>
</dbReference>
<evidence type="ECO:0000313" key="4">
    <source>
        <dbReference type="EMBL" id="CAG62482.1"/>
    </source>
</evidence>
<dbReference type="InParanoid" id="Q6FJT8"/>
<sequence>MSLVNSRQYRIMRFVPRICRQYRQFSQGRRKSGAVLKEKENTEVKLQDNTTALNGVVNDADLLEPSGGDKTSETKWKRELKKDISSAKKPTTLVPSVSSTDHLTDQEIHLEGLFAGSKPLFLGKLASMKSMPSFFDNGVLLSKNFRVINASDDGGEKSLDEFLESVKDNDWNIDNSEQKKVIPWQASISGIEYEDKSFSNIPKHVLSKLRPYKLIKLKMPKIVNKQRRASMIKNLKFHNNKVNDELHLVDIFGKPHERDIAKHQLGAASAELDSNMSKEQISAKREHFKELMYYYHRYGFIKSDCDQYKTYVDKQSKLAQKEFQKVTGLVIKPGRSDFCLPLHLYVNKRQNSKILLERYLRKKLYRDVISVMLNFSSNISDQSMIKRFKKKLYNIQEETIRDLTNILPSTEFEALEADCCIMKSPVSGFKRMHWLKYSKRHNVMWGKNYSKEFNVSGNSFALTRSGVRRMKYPVYINWTTYDSTFRAWNHYNM</sequence>
<dbReference type="Proteomes" id="UP000002428">
    <property type="component" value="Chromosome M"/>
</dbReference>
<keyword evidence="5" id="KW-1185">Reference proteome</keyword>
<evidence type="ECO:0008006" key="6">
    <source>
        <dbReference type="Google" id="ProtNLM"/>
    </source>
</evidence>
<dbReference type="FunCoup" id="Q6FJT8">
    <property type="interactions" value="30"/>
</dbReference>
<dbReference type="eggNOG" id="ENOG502R6CM">
    <property type="taxonomic scope" value="Eukaryota"/>
</dbReference>
<dbReference type="EMBL" id="CR380959">
    <property type="protein sequence ID" value="CAG62482.1"/>
    <property type="molecule type" value="Genomic_DNA"/>
</dbReference>
<evidence type="ECO:0000256" key="1">
    <source>
        <dbReference type="ARBA" id="ARBA00004173"/>
    </source>
</evidence>
<accession>Q6FJT8</accession>
<organism evidence="4 5">
    <name type="scientific">Candida glabrata (strain ATCC 2001 / BCRC 20586 / JCM 3761 / NBRC 0622 / NRRL Y-65 / CBS 138)</name>
    <name type="common">Yeast</name>
    <name type="synonym">Nakaseomyces glabratus</name>
    <dbReference type="NCBI Taxonomy" id="284593"/>
    <lineage>
        <taxon>Eukaryota</taxon>
        <taxon>Fungi</taxon>
        <taxon>Dikarya</taxon>
        <taxon>Ascomycota</taxon>
        <taxon>Saccharomycotina</taxon>
        <taxon>Saccharomycetes</taxon>
        <taxon>Saccharomycetales</taxon>
        <taxon>Saccharomycetaceae</taxon>
        <taxon>Nakaseomyces</taxon>
    </lineage>
</organism>
<evidence type="ECO:0000313" key="3">
    <source>
        <dbReference type="CGD" id="CAL0137085"/>
    </source>
</evidence>
<name>Q6FJT8_CANGA</name>
<gene>
    <name evidence="3 4" type="ordered locus">CAGL0M03685g</name>
</gene>
<reference evidence="4 5" key="1">
    <citation type="journal article" date="2004" name="Nature">
        <title>Genome evolution in yeasts.</title>
        <authorList>
            <consortium name="Genolevures"/>
            <person name="Dujon B."/>
            <person name="Sherman D."/>
            <person name="Fischer G."/>
            <person name="Durrens P."/>
            <person name="Casaregola S."/>
            <person name="Lafontaine I."/>
            <person name="de Montigny J."/>
            <person name="Marck C."/>
            <person name="Neuveglise C."/>
            <person name="Talla E."/>
            <person name="Goffard N."/>
            <person name="Frangeul L."/>
            <person name="Aigle M."/>
            <person name="Anthouard V."/>
            <person name="Babour A."/>
            <person name="Barbe V."/>
            <person name="Barnay S."/>
            <person name="Blanchin S."/>
            <person name="Beckerich J.M."/>
            <person name="Beyne E."/>
            <person name="Bleykasten C."/>
            <person name="Boisrame A."/>
            <person name="Boyer J."/>
            <person name="Cattolico L."/>
            <person name="Confanioleri F."/>
            <person name="de Daruvar A."/>
            <person name="Despons L."/>
            <person name="Fabre E."/>
            <person name="Fairhead C."/>
            <person name="Ferry-Dumazet H."/>
            <person name="Groppi A."/>
            <person name="Hantraye F."/>
            <person name="Hennequin C."/>
            <person name="Jauniaux N."/>
            <person name="Joyet P."/>
            <person name="Kachouri R."/>
            <person name="Kerrest A."/>
            <person name="Koszul R."/>
            <person name="Lemaire M."/>
            <person name="Lesur I."/>
            <person name="Ma L."/>
            <person name="Muller H."/>
            <person name="Nicaud J.M."/>
            <person name="Nikolski M."/>
            <person name="Oztas S."/>
            <person name="Ozier-Kalogeropoulos O."/>
            <person name="Pellenz S."/>
            <person name="Potier S."/>
            <person name="Richard G.F."/>
            <person name="Straub M.L."/>
            <person name="Suleau A."/>
            <person name="Swennene D."/>
            <person name="Tekaia F."/>
            <person name="Wesolowski-Louvel M."/>
            <person name="Westhof E."/>
            <person name="Wirth B."/>
            <person name="Zeniou-Meyer M."/>
            <person name="Zivanovic I."/>
            <person name="Bolotin-Fukuhara M."/>
            <person name="Thierry A."/>
            <person name="Bouchier C."/>
            <person name="Caudron B."/>
            <person name="Scarpelli C."/>
            <person name="Gaillardin C."/>
            <person name="Weissenbach J."/>
            <person name="Wincker P."/>
            <person name="Souciet J.L."/>
        </authorList>
    </citation>
    <scope>NUCLEOTIDE SEQUENCE [LARGE SCALE GENOMIC DNA]</scope>
    <source>
        <strain evidence="5">ATCC 2001 / BCRC 20586 / JCM 3761 / NBRC 0622 / NRRL Y-65 / CBS 138</strain>
    </source>
</reference>